<proteinExistence type="predicted"/>
<evidence type="ECO:0000313" key="3">
    <source>
        <dbReference type="Proteomes" id="UP000054928"/>
    </source>
</evidence>
<accession>A0A0P1B157</accession>
<protein>
    <submittedName>
        <fullName evidence="2">RxLR-like protein</fullName>
    </submittedName>
</protein>
<organism evidence="2 3">
    <name type="scientific">Plasmopara halstedii</name>
    <name type="common">Downy mildew of sunflower</name>
    <dbReference type="NCBI Taxonomy" id="4781"/>
    <lineage>
        <taxon>Eukaryota</taxon>
        <taxon>Sar</taxon>
        <taxon>Stramenopiles</taxon>
        <taxon>Oomycota</taxon>
        <taxon>Peronosporomycetes</taxon>
        <taxon>Peronosporales</taxon>
        <taxon>Peronosporaceae</taxon>
        <taxon>Plasmopara</taxon>
    </lineage>
</organism>
<keyword evidence="3" id="KW-1185">Reference proteome</keyword>
<dbReference type="EMBL" id="CCYD01002577">
    <property type="protein sequence ID" value="CEG47437.1"/>
    <property type="molecule type" value="Genomic_DNA"/>
</dbReference>
<dbReference type="Proteomes" id="UP000054928">
    <property type="component" value="Unassembled WGS sequence"/>
</dbReference>
<feature type="signal peptide" evidence="1">
    <location>
        <begin position="1"/>
        <end position="16"/>
    </location>
</feature>
<name>A0A0P1B157_PLAHL</name>
<reference evidence="3" key="1">
    <citation type="submission" date="2014-09" db="EMBL/GenBank/DDBJ databases">
        <authorList>
            <person name="Sharma Rahul"/>
            <person name="Thines Marco"/>
        </authorList>
    </citation>
    <scope>NUCLEOTIDE SEQUENCE [LARGE SCALE GENOMIC DNA]</scope>
</reference>
<sequence length="289" mass="33752">MLVLLFFLLCAKLACGDTLLVSQRKYSKSETIDYQDTVHDNRIFLTDDGKRDFNEERTVREVIAIEQKMRKVVETSTPVQSMKNRILPTLKRWLLSLRRWLVYAYYRFTARTKFTELKRLTDKGNYGYDQAIVLGYTPHYAKTMIQYREFQQSKNTKILPVTKVVKNAEDQVVDKLSWRYRQLLGLPGDDVLPVSLNTVWSNTVDEMSTLDRLIVKLSLRQATVLIKRKATAQEMISHGVTPIVYKKALLDMDLLEGPKWKQLKSWKTNPQVNTFLEYLKATRNMPDST</sequence>
<dbReference type="GeneID" id="36399367"/>
<feature type="chain" id="PRO_5006059101" evidence="1">
    <location>
        <begin position="17"/>
        <end position="289"/>
    </location>
</feature>
<evidence type="ECO:0000313" key="2">
    <source>
        <dbReference type="EMBL" id="CEG47437.1"/>
    </source>
</evidence>
<dbReference type="AlphaFoldDB" id="A0A0P1B157"/>
<dbReference type="RefSeq" id="XP_024583806.1">
    <property type="nucleotide sequence ID" value="XM_024718404.1"/>
</dbReference>
<keyword evidence="1" id="KW-0732">Signal</keyword>
<evidence type="ECO:0000256" key="1">
    <source>
        <dbReference type="SAM" id="SignalP"/>
    </source>
</evidence>